<proteinExistence type="predicted"/>
<dbReference type="Proteomes" id="UP001596091">
    <property type="component" value="Unassembled WGS sequence"/>
</dbReference>
<organism evidence="2 3">
    <name type="scientific">Acidicapsa dinghuensis</name>
    <dbReference type="NCBI Taxonomy" id="2218256"/>
    <lineage>
        <taxon>Bacteria</taxon>
        <taxon>Pseudomonadati</taxon>
        <taxon>Acidobacteriota</taxon>
        <taxon>Terriglobia</taxon>
        <taxon>Terriglobales</taxon>
        <taxon>Acidobacteriaceae</taxon>
        <taxon>Acidicapsa</taxon>
    </lineage>
</organism>
<comment type="caution">
    <text evidence="2">The sequence shown here is derived from an EMBL/GenBank/DDBJ whole genome shotgun (WGS) entry which is preliminary data.</text>
</comment>
<reference evidence="3" key="1">
    <citation type="journal article" date="2019" name="Int. J. Syst. Evol. Microbiol.">
        <title>The Global Catalogue of Microorganisms (GCM) 10K type strain sequencing project: providing services to taxonomists for standard genome sequencing and annotation.</title>
        <authorList>
            <consortium name="The Broad Institute Genomics Platform"/>
            <consortium name="The Broad Institute Genome Sequencing Center for Infectious Disease"/>
            <person name="Wu L."/>
            <person name="Ma J."/>
        </authorList>
    </citation>
    <scope>NUCLEOTIDE SEQUENCE [LARGE SCALE GENOMIC DNA]</scope>
    <source>
        <strain evidence="3">JCM 4087</strain>
    </source>
</reference>
<evidence type="ECO:0000313" key="3">
    <source>
        <dbReference type="Proteomes" id="UP001596091"/>
    </source>
</evidence>
<feature type="chain" id="PRO_5046557343" evidence="1">
    <location>
        <begin position="24"/>
        <end position="147"/>
    </location>
</feature>
<evidence type="ECO:0000313" key="2">
    <source>
        <dbReference type="EMBL" id="MFC5861471.1"/>
    </source>
</evidence>
<sequence length="147" mass="15435">MKRWLQFVPLFLAALLAANPALAELACALQATSGCSRHAACCSMTMQEHANNTPGDSAAVEAPGFDNAAPAAPMDEQCAKACASALCSPRPFQSSASSITTAKLAPITDSAYQHENLLAVFGPDDIWPGAPPTPTISRHVLLRVFRI</sequence>
<accession>A0ABW1EB09</accession>
<protein>
    <submittedName>
        <fullName evidence="2">Uncharacterized protein</fullName>
    </submittedName>
</protein>
<dbReference type="EMBL" id="JBHSPH010000001">
    <property type="protein sequence ID" value="MFC5861471.1"/>
    <property type="molecule type" value="Genomic_DNA"/>
</dbReference>
<gene>
    <name evidence="2" type="ORF">ACFPT7_04140</name>
</gene>
<name>A0ABW1EB09_9BACT</name>
<keyword evidence="1" id="KW-0732">Signal</keyword>
<evidence type="ECO:0000256" key="1">
    <source>
        <dbReference type="SAM" id="SignalP"/>
    </source>
</evidence>
<dbReference type="PROSITE" id="PS51257">
    <property type="entry name" value="PROKAR_LIPOPROTEIN"/>
    <property type="match status" value="1"/>
</dbReference>
<dbReference type="RefSeq" id="WP_263333627.1">
    <property type="nucleotide sequence ID" value="NZ_JAGSYH010000002.1"/>
</dbReference>
<feature type="signal peptide" evidence="1">
    <location>
        <begin position="1"/>
        <end position="23"/>
    </location>
</feature>
<keyword evidence="3" id="KW-1185">Reference proteome</keyword>